<dbReference type="KEGG" id="est:DN752_09260"/>
<dbReference type="PROSITE" id="PS00523">
    <property type="entry name" value="SULFATASE_1"/>
    <property type="match status" value="1"/>
</dbReference>
<dbReference type="Pfam" id="PF00884">
    <property type="entry name" value="Sulfatase"/>
    <property type="match status" value="1"/>
</dbReference>
<evidence type="ECO:0000259" key="5">
    <source>
        <dbReference type="Pfam" id="PF00884"/>
    </source>
</evidence>
<evidence type="ECO:0000256" key="2">
    <source>
        <dbReference type="ARBA" id="ARBA00022801"/>
    </source>
</evidence>
<dbReference type="InterPro" id="IPR017850">
    <property type="entry name" value="Alkaline_phosphatase_core_sf"/>
</dbReference>
<dbReference type="InterPro" id="IPR024607">
    <property type="entry name" value="Sulfatase_CS"/>
</dbReference>
<dbReference type="CDD" id="cd16027">
    <property type="entry name" value="SGSH"/>
    <property type="match status" value="1"/>
</dbReference>
<dbReference type="Proteomes" id="UP000248688">
    <property type="component" value="Chromosome"/>
</dbReference>
<feature type="signal peptide" evidence="4">
    <location>
        <begin position="1"/>
        <end position="20"/>
    </location>
</feature>
<keyword evidence="4" id="KW-0732">Signal</keyword>
<feature type="domain" description="Sulfatase N-terminal" evidence="5">
    <location>
        <begin position="28"/>
        <end position="301"/>
    </location>
</feature>
<reference evidence="6 7" key="1">
    <citation type="submission" date="2018-06" db="EMBL/GenBank/DDBJ databases">
        <title>Echinicola strongylocentroti sp. nov., isolated from a sea urchin Strongylocentrotus intermedius.</title>
        <authorList>
            <person name="Bae S.S."/>
        </authorList>
    </citation>
    <scope>NUCLEOTIDE SEQUENCE [LARGE SCALE GENOMIC DNA]</scope>
    <source>
        <strain evidence="6 7">MEBiC08714</strain>
    </source>
</reference>
<protein>
    <submittedName>
        <fullName evidence="6">Heparan N-sulfatase</fullName>
    </submittedName>
</protein>
<keyword evidence="7" id="KW-1185">Reference proteome</keyword>
<sequence length="491" mass="55050">MKTHVLLLLFLCTLSNYTIGQVGEERRPNIVFCLADDWGWPHAGAYGDSTVKTPNFDRLAEEGVLFNKAYVSSPSCTPSRNAFITGKYHWELGPGANLWSTLPVEHQSFIHLLADEGYVTGRTEAKTWGPGNLDSWISHHGSHPSNDAYQTFGDFLDKTEAKDKPFFFWLGTSDPHRVYEKGTGKDSGIDISKVHMFKHYPNVETVRSDVADYYVEVQRWDSLVGSVIAQLEAMDMLDNTIIIMTGDHGMPFPRGKGNLYDSGVRVPFAVYWGSQVAEGRKVEDFISFADIAPTLLEAAGVKVPSDMTGESFMNILMSEKSGRVDPEERSAIVFGRERHVPAQEEPNMGGYPSRGYRNDEFLYIRNYQPSLWPAGTGQLGATNYPNQWYADCDGGPTKNYIIANKDKDLEHIFAYQLCFAKRPAEELYDLTKDPDQLINVAAQADYADELESLREKLQQKLLKLNDPRAVDPDYDGFDQYPYLGGGGGKKP</sequence>
<organism evidence="6 7">
    <name type="scientific">Echinicola strongylocentroti</name>
    <dbReference type="NCBI Taxonomy" id="1795355"/>
    <lineage>
        <taxon>Bacteria</taxon>
        <taxon>Pseudomonadati</taxon>
        <taxon>Bacteroidota</taxon>
        <taxon>Cytophagia</taxon>
        <taxon>Cytophagales</taxon>
        <taxon>Cyclobacteriaceae</taxon>
        <taxon>Echinicola</taxon>
    </lineage>
</organism>
<dbReference type="Gene3D" id="3.40.720.10">
    <property type="entry name" value="Alkaline Phosphatase, subunit A"/>
    <property type="match status" value="1"/>
</dbReference>
<feature type="chain" id="PRO_5016429348" evidence="4">
    <location>
        <begin position="21"/>
        <end position="491"/>
    </location>
</feature>
<proteinExistence type="inferred from homology"/>
<dbReference type="SUPFAM" id="SSF53649">
    <property type="entry name" value="Alkaline phosphatase-like"/>
    <property type="match status" value="1"/>
</dbReference>
<dbReference type="InterPro" id="IPR052701">
    <property type="entry name" value="GAG_Ulvan_Degrading_Sulfatases"/>
</dbReference>
<gene>
    <name evidence="6" type="ORF">DN752_09260</name>
</gene>
<accession>A0A2Z4IIB3</accession>
<evidence type="ECO:0000313" key="6">
    <source>
        <dbReference type="EMBL" id="AWW30296.1"/>
    </source>
</evidence>
<name>A0A2Z4IIB3_9BACT</name>
<evidence type="ECO:0000256" key="4">
    <source>
        <dbReference type="SAM" id="SignalP"/>
    </source>
</evidence>
<evidence type="ECO:0000256" key="1">
    <source>
        <dbReference type="ARBA" id="ARBA00008779"/>
    </source>
</evidence>
<dbReference type="RefSeq" id="WP_112783678.1">
    <property type="nucleotide sequence ID" value="NZ_CP030041.1"/>
</dbReference>
<dbReference type="InterPro" id="IPR000917">
    <property type="entry name" value="Sulfatase_N"/>
</dbReference>
<comment type="similarity">
    <text evidence="1">Belongs to the sulfatase family.</text>
</comment>
<dbReference type="AlphaFoldDB" id="A0A2Z4IIB3"/>
<dbReference type="GO" id="GO:0016787">
    <property type="term" value="F:hydrolase activity"/>
    <property type="evidence" value="ECO:0007669"/>
    <property type="project" value="UniProtKB-KW"/>
</dbReference>
<evidence type="ECO:0000256" key="3">
    <source>
        <dbReference type="SAM" id="MobiDB-lite"/>
    </source>
</evidence>
<dbReference type="EMBL" id="CP030041">
    <property type="protein sequence ID" value="AWW30296.1"/>
    <property type="molecule type" value="Genomic_DNA"/>
</dbReference>
<dbReference type="OrthoDB" id="9789742at2"/>
<feature type="region of interest" description="Disordered" evidence="3">
    <location>
        <begin position="470"/>
        <end position="491"/>
    </location>
</feature>
<keyword evidence="2" id="KW-0378">Hydrolase</keyword>
<evidence type="ECO:0000313" key="7">
    <source>
        <dbReference type="Proteomes" id="UP000248688"/>
    </source>
</evidence>
<dbReference type="PANTHER" id="PTHR43751:SF1">
    <property type="entry name" value="SULFATASE ATSG-RELATED"/>
    <property type="match status" value="1"/>
</dbReference>
<dbReference type="PANTHER" id="PTHR43751">
    <property type="entry name" value="SULFATASE"/>
    <property type="match status" value="1"/>
</dbReference>